<comment type="function">
    <text evidence="7">Single strand-specific metallo-endoribonuclease involved in late-stage 70S ribosome quality control and in maturation of the 3' terminus of the 16S rRNA.</text>
</comment>
<evidence type="ECO:0000256" key="6">
    <source>
        <dbReference type="ARBA" id="ARBA00022833"/>
    </source>
</evidence>
<gene>
    <name evidence="7 8" type="primary">ybeY</name>
    <name evidence="8" type="ORF">IAC75_04105</name>
</gene>
<comment type="cofactor">
    <cofactor evidence="7">
        <name>Zn(2+)</name>
        <dbReference type="ChEBI" id="CHEBI:29105"/>
    </cofactor>
    <text evidence="7">Binds 1 zinc ion.</text>
</comment>
<protein>
    <recommendedName>
        <fullName evidence="7">Endoribonuclease YbeY</fullName>
        <ecNumber evidence="7">3.1.-.-</ecNumber>
    </recommendedName>
</protein>
<dbReference type="Gene3D" id="3.40.390.30">
    <property type="entry name" value="Metalloproteases ('zincins'), catalytic domain"/>
    <property type="match status" value="1"/>
</dbReference>
<dbReference type="InterPro" id="IPR002036">
    <property type="entry name" value="YbeY"/>
</dbReference>
<accession>A0A9D1NJL2</accession>
<organism evidence="8 9">
    <name type="scientific">Candidatus Spyradosoma merdigallinarum</name>
    <dbReference type="NCBI Taxonomy" id="2840950"/>
    <lineage>
        <taxon>Bacteria</taxon>
        <taxon>Pseudomonadati</taxon>
        <taxon>Verrucomicrobiota</taxon>
        <taxon>Opitutia</taxon>
        <taxon>Opitutia incertae sedis</taxon>
        <taxon>Candidatus Spyradosoma</taxon>
    </lineage>
</organism>
<evidence type="ECO:0000256" key="4">
    <source>
        <dbReference type="ARBA" id="ARBA00022759"/>
    </source>
</evidence>
<keyword evidence="3 7" id="KW-0479">Metal-binding</keyword>
<name>A0A9D1NJL2_9BACT</name>
<dbReference type="HAMAP" id="MF_00009">
    <property type="entry name" value="Endoribonucl_YbeY"/>
    <property type="match status" value="1"/>
</dbReference>
<dbReference type="Pfam" id="PF02130">
    <property type="entry name" value="YbeY"/>
    <property type="match status" value="1"/>
</dbReference>
<reference evidence="8" key="2">
    <citation type="journal article" date="2021" name="PeerJ">
        <title>Extensive microbial diversity within the chicken gut microbiome revealed by metagenomics and culture.</title>
        <authorList>
            <person name="Gilroy R."/>
            <person name="Ravi A."/>
            <person name="Getino M."/>
            <person name="Pursley I."/>
            <person name="Horton D.L."/>
            <person name="Alikhan N.F."/>
            <person name="Baker D."/>
            <person name="Gharbi K."/>
            <person name="Hall N."/>
            <person name="Watson M."/>
            <person name="Adriaenssens E.M."/>
            <person name="Foster-Nyarko E."/>
            <person name="Jarju S."/>
            <person name="Secka A."/>
            <person name="Antonio M."/>
            <person name="Oren A."/>
            <person name="Chaudhuri R.R."/>
            <person name="La Ragione R."/>
            <person name="Hildebrand F."/>
            <person name="Pallen M.J."/>
        </authorList>
    </citation>
    <scope>NUCLEOTIDE SEQUENCE</scope>
    <source>
        <strain evidence="8">10669</strain>
    </source>
</reference>
<evidence type="ECO:0000313" key="9">
    <source>
        <dbReference type="Proteomes" id="UP000886812"/>
    </source>
</evidence>
<keyword evidence="7" id="KW-0963">Cytoplasm</keyword>
<keyword evidence="2 7" id="KW-0540">Nuclease</keyword>
<dbReference type="NCBIfam" id="TIGR00043">
    <property type="entry name" value="rRNA maturation RNase YbeY"/>
    <property type="match status" value="1"/>
</dbReference>
<keyword evidence="5 7" id="KW-0378">Hydrolase</keyword>
<comment type="similarity">
    <text evidence="1 7">Belongs to the endoribonuclease YbeY family.</text>
</comment>
<reference evidence="8" key="1">
    <citation type="submission" date="2020-10" db="EMBL/GenBank/DDBJ databases">
        <authorList>
            <person name="Gilroy R."/>
        </authorList>
    </citation>
    <scope>NUCLEOTIDE SEQUENCE</scope>
    <source>
        <strain evidence="8">10669</strain>
    </source>
</reference>
<proteinExistence type="inferred from homology"/>
<keyword evidence="6 7" id="KW-0862">Zinc</keyword>
<evidence type="ECO:0000256" key="2">
    <source>
        <dbReference type="ARBA" id="ARBA00022722"/>
    </source>
</evidence>
<dbReference type="AlphaFoldDB" id="A0A9D1NJL2"/>
<evidence type="ECO:0000256" key="5">
    <source>
        <dbReference type="ARBA" id="ARBA00022801"/>
    </source>
</evidence>
<feature type="binding site" evidence="7">
    <location>
        <position position="142"/>
    </location>
    <ligand>
        <name>Zn(2+)</name>
        <dbReference type="ChEBI" id="CHEBI:29105"/>
        <note>catalytic</note>
    </ligand>
</feature>
<keyword evidence="4 7" id="KW-0255">Endonuclease</keyword>
<comment type="caution">
    <text evidence="8">The sequence shown here is derived from an EMBL/GenBank/DDBJ whole genome shotgun (WGS) entry which is preliminary data.</text>
</comment>
<evidence type="ECO:0000256" key="7">
    <source>
        <dbReference type="HAMAP-Rule" id="MF_00009"/>
    </source>
</evidence>
<dbReference type="Proteomes" id="UP000886812">
    <property type="component" value="Unassembled WGS sequence"/>
</dbReference>
<dbReference type="EMBL" id="DVOG01000109">
    <property type="protein sequence ID" value="HIV04318.1"/>
    <property type="molecule type" value="Genomic_DNA"/>
</dbReference>
<dbReference type="GO" id="GO:0004521">
    <property type="term" value="F:RNA endonuclease activity"/>
    <property type="evidence" value="ECO:0007669"/>
    <property type="project" value="UniProtKB-UniRule"/>
</dbReference>
<dbReference type="GO" id="GO:0006364">
    <property type="term" value="P:rRNA processing"/>
    <property type="evidence" value="ECO:0007669"/>
    <property type="project" value="UniProtKB-UniRule"/>
</dbReference>
<dbReference type="InterPro" id="IPR020549">
    <property type="entry name" value="YbeY_CS"/>
</dbReference>
<dbReference type="InterPro" id="IPR023091">
    <property type="entry name" value="MetalPrtase_cat_dom_sf_prd"/>
</dbReference>
<comment type="subcellular location">
    <subcellularLocation>
        <location evidence="7">Cytoplasm</location>
    </subcellularLocation>
</comment>
<dbReference type="EC" id="3.1.-.-" evidence="7"/>
<dbReference type="GO" id="GO:0005737">
    <property type="term" value="C:cytoplasm"/>
    <property type="evidence" value="ECO:0007669"/>
    <property type="project" value="UniProtKB-SubCell"/>
</dbReference>
<keyword evidence="7" id="KW-0690">Ribosome biogenesis</keyword>
<evidence type="ECO:0000313" key="8">
    <source>
        <dbReference type="EMBL" id="HIV04318.1"/>
    </source>
</evidence>
<feature type="binding site" evidence="7">
    <location>
        <position position="132"/>
    </location>
    <ligand>
        <name>Zn(2+)</name>
        <dbReference type="ChEBI" id="CHEBI:29105"/>
        <note>catalytic</note>
    </ligand>
</feature>
<dbReference type="SUPFAM" id="SSF55486">
    <property type="entry name" value="Metalloproteases ('zincins'), catalytic domain"/>
    <property type="match status" value="1"/>
</dbReference>
<dbReference type="GO" id="GO:0008270">
    <property type="term" value="F:zinc ion binding"/>
    <property type="evidence" value="ECO:0007669"/>
    <property type="project" value="UniProtKB-UniRule"/>
</dbReference>
<evidence type="ECO:0000256" key="3">
    <source>
        <dbReference type="ARBA" id="ARBA00022723"/>
    </source>
</evidence>
<dbReference type="GO" id="GO:0004222">
    <property type="term" value="F:metalloendopeptidase activity"/>
    <property type="evidence" value="ECO:0007669"/>
    <property type="project" value="InterPro"/>
</dbReference>
<dbReference type="PROSITE" id="PS01306">
    <property type="entry name" value="UPF0054"/>
    <property type="match status" value="1"/>
</dbReference>
<sequence length="177" mass="19136">MNGGAEVFCGRENFSVDAREIAAVLDFLRGNAPWDFPEGTLSVAFLGDDEICRMHGEFLADFSKTDVITFPGDEIFSVPRERAIGNAVPAHDESAADEAFAGEICVCVDQALRVARELDVAPADELLLYLVHGWLHLAGFDDIADEDRLAMRAAEKTALALLRGNGLAPLKTAAFPQ</sequence>
<feature type="binding site" evidence="7">
    <location>
        <position position="136"/>
    </location>
    <ligand>
        <name>Zn(2+)</name>
        <dbReference type="ChEBI" id="CHEBI:29105"/>
        <note>catalytic</note>
    </ligand>
</feature>
<evidence type="ECO:0000256" key="1">
    <source>
        <dbReference type="ARBA" id="ARBA00010875"/>
    </source>
</evidence>
<keyword evidence="7" id="KW-0698">rRNA processing</keyword>